<dbReference type="CDD" id="cd16936">
    <property type="entry name" value="HATPase_RsbW-like"/>
    <property type="match status" value="1"/>
</dbReference>
<evidence type="ECO:0000313" key="4">
    <source>
        <dbReference type="Proteomes" id="UP000244060"/>
    </source>
</evidence>
<dbReference type="InterPro" id="IPR003594">
    <property type="entry name" value="HATPase_dom"/>
</dbReference>
<name>A0A2T5JVB5_9RHOB</name>
<dbReference type="Pfam" id="PF13581">
    <property type="entry name" value="HATPase_c_2"/>
    <property type="match status" value="1"/>
</dbReference>
<dbReference type="InterPro" id="IPR050267">
    <property type="entry name" value="Anti-sigma-factor_SerPK"/>
</dbReference>
<gene>
    <name evidence="3" type="ORF">C8J28_11813</name>
</gene>
<feature type="domain" description="Histidine kinase/HSP90-like ATPase" evidence="2">
    <location>
        <begin position="14"/>
        <end position="139"/>
    </location>
</feature>
<dbReference type="SUPFAM" id="SSF55874">
    <property type="entry name" value="ATPase domain of HSP90 chaperone/DNA topoisomerase II/histidine kinase"/>
    <property type="match status" value="1"/>
</dbReference>
<organism evidence="3 4">
    <name type="scientific">Cereibacter azotoformans</name>
    <dbReference type="NCBI Taxonomy" id="43057"/>
    <lineage>
        <taxon>Bacteria</taxon>
        <taxon>Pseudomonadati</taxon>
        <taxon>Pseudomonadota</taxon>
        <taxon>Alphaproteobacteria</taxon>
        <taxon>Rhodobacterales</taxon>
        <taxon>Paracoccaceae</taxon>
        <taxon>Cereibacter</taxon>
    </lineage>
</organism>
<dbReference type="InterPro" id="IPR036890">
    <property type="entry name" value="HATPase_C_sf"/>
</dbReference>
<evidence type="ECO:0000313" key="3">
    <source>
        <dbReference type="EMBL" id="PTR14018.1"/>
    </source>
</evidence>
<evidence type="ECO:0000259" key="2">
    <source>
        <dbReference type="Pfam" id="PF13581"/>
    </source>
</evidence>
<sequence>MPCDRGLSSRITLPSAPLAVREALASLVGSPVIRSLPQEDRLNAEILLAEVLNNCVEHAYGDGKGEIEVSLALRRGRLACEIVDRGRPMAGRTLPPRRDLRAGAAPPLAEGGFGWPIIRALARDLAYRNENGVNRLTFRLGPAEADCCP</sequence>
<proteinExistence type="predicted"/>
<keyword evidence="1" id="KW-0723">Serine/threonine-protein kinase</keyword>
<dbReference type="Gene3D" id="3.30.565.10">
    <property type="entry name" value="Histidine kinase-like ATPase, C-terminal domain"/>
    <property type="match status" value="1"/>
</dbReference>
<dbReference type="EMBL" id="QAOT01000018">
    <property type="protein sequence ID" value="PTR14018.1"/>
    <property type="molecule type" value="Genomic_DNA"/>
</dbReference>
<keyword evidence="4" id="KW-1185">Reference proteome</keyword>
<dbReference type="PANTHER" id="PTHR35526">
    <property type="entry name" value="ANTI-SIGMA-F FACTOR RSBW-RELATED"/>
    <property type="match status" value="1"/>
</dbReference>
<reference evidence="3 4" key="1">
    <citation type="submission" date="2018-04" db="EMBL/GenBank/DDBJ databases">
        <title>Genomic Encyclopedia of Type Strains, Phase III (KMG-III): the genomes of soil and plant-associated and newly described type strains.</title>
        <authorList>
            <person name="Whitman W."/>
        </authorList>
    </citation>
    <scope>NUCLEOTIDE SEQUENCE [LARGE SCALE GENOMIC DNA]</scope>
    <source>
        <strain evidence="3 4">KA25</strain>
    </source>
</reference>
<keyword evidence="3" id="KW-0808">Transferase</keyword>
<accession>A0A2T5JVB5</accession>
<dbReference type="GO" id="GO:0004674">
    <property type="term" value="F:protein serine/threonine kinase activity"/>
    <property type="evidence" value="ECO:0007669"/>
    <property type="project" value="UniProtKB-KW"/>
</dbReference>
<dbReference type="AlphaFoldDB" id="A0A2T5JVB5"/>
<dbReference type="PANTHER" id="PTHR35526:SF3">
    <property type="entry name" value="ANTI-SIGMA-F FACTOR RSBW"/>
    <property type="match status" value="1"/>
</dbReference>
<dbReference type="RefSeq" id="WP_101342189.1">
    <property type="nucleotide sequence ID" value="NZ_CP090021.1"/>
</dbReference>
<comment type="caution">
    <text evidence="3">The sequence shown here is derived from an EMBL/GenBank/DDBJ whole genome shotgun (WGS) entry which is preliminary data.</text>
</comment>
<keyword evidence="3" id="KW-0418">Kinase</keyword>
<evidence type="ECO:0000256" key="1">
    <source>
        <dbReference type="ARBA" id="ARBA00022527"/>
    </source>
</evidence>
<dbReference type="OrthoDB" id="9792240at2"/>
<dbReference type="Proteomes" id="UP000244060">
    <property type="component" value="Unassembled WGS sequence"/>
</dbReference>
<protein>
    <submittedName>
        <fullName evidence="3">Serine/threonine-protein kinase RsbW</fullName>
    </submittedName>
</protein>